<dbReference type="InterPro" id="IPR000835">
    <property type="entry name" value="HTH_MarR-typ"/>
</dbReference>
<evidence type="ECO:0000313" key="4">
    <source>
        <dbReference type="EMBL" id="RXW31168.1"/>
    </source>
</evidence>
<dbReference type="Pfam" id="PF00480">
    <property type="entry name" value="ROK"/>
    <property type="match status" value="1"/>
</dbReference>
<dbReference type="RefSeq" id="WP_129459731.1">
    <property type="nucleotide sequence ID" value="NZ_PPCV01000012.1"/>
</dbReference>
<feature type="region of interest" description="Disordered" evidence="2">
    <location>
        <begin position="1"/>
        <end position="23"/>
    </location>
</feature>
<name>A0A4V1Q731_9ACTN</name>
<evidence type="ECO:0000259" key="3">
    <source>
        <dbReference type="Pfam" id="PF12802"/>
    </source>
</evidence>
<dbReference type="GO" id="GO:0003700">
    <property type="term" value="F:DNA-binding transcription factor activity"/>
    <property type="evidence" value="ECO:0007669"/>
    <property type="project" value="InterPro"/>
</dbReference>
<evidence type="ECO:0000256" key="1">
    <source>
        <dbReference type="ARBA" id="ARBA00006479"/>
    </source>
</evidence>
<dbReference type="PANTHER" id="PTHR18964">
    <property type="entry name" value="ROK (REPRESSOR, ORF, KINASE) FAMILY"/>
    <property type="match status" value="1"/>
</dbReference>
<dbReference type="EMBL" id="PPCV01000012">
    <property type="protein sequence ID" value="RXW31168.1"/>
    <property type="molecule type" value="Genomic_DNA"/>
</dbReference>
<keyword evidence="5" id="KW-1185">Reference proteome</keyword>
<dbReference type="SUPFAM" id="SSF53067">
    <property type="entry name" value="Actin-like ATPase domain"/>
    <property type="match status" value="2"/>
</dbReference>
<comment type="caution">
    <text evidence="4">The sequence shown here is derived from an EMBL/GenBank/DDBJ whole genome shotgun (WGS) entry which is preliminary data.</text>
</comment>
<evidence type="ECO:0000256" key="2">
    <source>
        <dbReference type="SAM" id="MobiDB-lite"/>
    </source>
</evidence>
<dbReference type="InterPro" id="IPR036388">
    <property type="entry name" value="WH-like_DNA-bd_sf"/>
</dbReference>
<evidence type="ECO:0000313" key="5">
    <source>
        <dbReference type="Proteomes" id="UP000290624"/>
    </source>
</evidence>
<dbReference type="SUPFAM" id="SSF46785">
    <property type="entry name" value="Winged helix' DNA-binding domain"/>
    <property type="match status" value="1"/>
</dbReference>
<organism evidence="4 5">
    <name type="scientific">Propioniciclava flava</name>
    <dbReference type="NCBI Taxonomy" id="2072026"/>
    <lineage>
        <taxon>Bacteria</taxon>
        <taxon>Bacillati</taxon>
        <taxon>Actinomycetota</taxon>
        <taxon>Actinomycetes</taxon>
        <taxon>Propionibacteriales</taxon>
        <taxon>Propionibacteriaceae</taxon>
        <taxon>Propioniciclava</taxon>
    </lineage>
</organism>
<proteinExistence type="inferred from homology"/>
<dbReference type="Gene3D" id="1.10.10.10">
    <property type="entry name" value="Winged helix-like DNA-binding domain superfamily/Winged helix DNA-binding domain"/>
    <property type="match status" value="1"/>
</dbReference>
<reference evidence="4 5" key="1">
    <citation type="submission" date="2018-01" db="EMBL/GenBank/DDBJ databases">
        <title>Lactibacter flavus gen. nov., sp. nov., a novel bacterium of the family Propionibacteriaceae isolated from raw milk and dairy products.</title>
        <authorList>
            <person name="Wenning M."/>
            <person name="Breitenwieser F."/>
            <person name="Huptas C."/>
            <person name="von Neubeck M."/>
            <person name="Busse H.-J."/>
            <person name="Scherer S."/>
        </authorList>
    </citation>
    <scope>NUCLEOTIDE SEQUENCE [LARGE SCALE GENOMIC DNA]</scope>
    <source>
        <strain evidence="4 5">VG341</strain>
    </source>
</reference>
<dbReference type="OrthoDB" id="3225083at2"/>
<gene>
    <name evidence="4" type="ORF">C1706_13355</name>
</gene>
<dbReference type="InterPro" id="IPR036390">
    <property type="entry name" value="WH_DNA-bd_sf"/>
</dbReference>
<sequence>MPQPTVDRGATPSSTGFPGPLAPAEMRTSNMSLLLRHLRRHGDRSRAQLAAETGLSKATISSLAADLTERGLVRDGRLVRGAVGRPGLPLTLDGAHVTGVGVEIAVDYLALTAVTLSGITVRETLTTVDAAHLGLDAVLDRAAELTRAMLRSLADADASCVGITVAPPGVIDYAQGMLRFAPNLGWRQVPLVAEFAARLGPLAPPVRLENDAKLAALAEFARFEGTDVVDMLYLTGETGVGAGIIADGRLMRGWSGFSGEVGHLPLDPAMTLCNCGRRGCWELIVGLDAFLRLVAPDPADPLRDPAAPLEGRLHAIRQRVDAHDEAAMLALETITQHLSTGLSVLVDVLNPRAIVLGGYYAHFGDVILPGLAELLAQRRMDAGSGVELSTTRLGMLATARGGALLALEDVFDNPSLVPSRP</sequence>
<dbReference type="InterPro" id="IPR043129">
    <property type="entry name" value="ATPase_NBD"/>
</dbReference>
<feature type="domain" description="HTH marR-type" evidence="3">
    <location>
        <begin position="33"/>
        <end position="74"/>
    </location>
</feature>
<dbReference type="CDD" id="cd24076">
    <property type="entry name" value="ASKHA_ATPase_ROK_BsXylR-like"/>
    <property type="match status" value="1"/>
</dbReference>
<accession>A0A4V1Q731</accession>
<comment type="similarity">
    <text evidence="1">Belongs to the ROK (NagC/XylR) family.</text>
</comment>
<dbReference type="AlphaFoldDB" id="A0A4V1Q731"/>
<dbReference type="Proteomes" id="UP000290624">
    <property type="component" value="Unassembled WGS sequence"/>
</dbReference>
<dbReference type="Gene3D" id="3.30.420.40">
    <property type="match status" value="2"/>
</dbReference>
<dbReference type="InterPro" id="IPR000600">
    <property type="entry name" value="ROK"/>
</dbReference>
<dbReference type="PANTHER" id="PTHR18964:SF149">
    <property type="entry name" value="BIFUNCTIONAL UDP-N-ACETYLGLUCOSAMINE 2-EPIMERASE_N-ACETYLMANNOSAMINE KINASE"/>
    <property type="match status" value="1"/>
</dbReference>
<dbReference type="Pfam" id="PF12802">
    <property type="entry name" value="MarR_2"/>
    <property type="match status" value="1"/>
</dbReference>
<protein>
    <submittedName>
        <fullName evidence="4">Transcriptional regulator</fullName>
    </submittedName>
</protein>